<dbReference type="RefSeq" id="WP_188621188.1">
    <property type="nucleotide sequence ID" value="NZ_BMJE01000005.1"/>
</dbReference>
<dbReference type="SUPFAM" id="SSF81653">
    <property type="entry name" value="Calcium ATPase, transduction domain A"/>
    <property type="match status" value="1"/>
</dbReference>
<gene>
    <name evidence="9" type="primary">ccoI</name>
    <name evidence="9" type="ORF">GCM10007424_20370</name>
</gene>
<organism evidence="9 10">
    <name type="scientific">Flavobacterium suaedae</name>
    <dbReference type="NCBI Taxonomy" id="1767027"/>
    <lineage>
        <taxon>Bacteria</taxon>
        <taxon>Pseudomonadati</taxon>
        <taxon>Bacteroidota</taxon>
        <taxon>Flavobacteriia</taxon>
        <taxon>Flavobacteriales</taxon>
        <taxon>Flavobacteriaceae</taxon>
        <taxon>Flavobacterium</taxon>
    </lineage>
</organism>
<evidence type="ECO:0000256" key="6">
    <source>
        <dbReference type="ARBA" id="ARBA00023136"/>
    </source>
</evidence>
<dbReference type="InterPro" id="IPR023299">
    <property type="entry name" value="ATPase_P-typ_cyto_dom_N"/>
</dbReference>
<evidence type="ECO:0000256" key="4">
    <source>
        <dbReference type="ARBA" id="ARBA00022723"/>
    </source>
</evidence>
<keyword evidence="6 7" id="KW-0472">Membrane</keyword>
<feature type="transmembrane region" description="Helical" evidence="7">
    <location>
        <begin position="262"/>
        <end position="283"/>
    </location>
</feature>
<dbReference type="InterPro" id="IPR059000">
    <property type="entry name" value="ATPase_P-type_domA"/>
</dbReference>
<dbReference type="PRINTS" id="PR00943">
    <property type="entry name" value="CUATPASE"/>
</dbReference>
<dbReference type="PANTHER" id="PTHR46594">
    <property type="entry name" value="P-TYPE CATION-TRANSPORTING ATPASE"/>
    <property type="match status" value="1"/>
</dbReference>
<keyword evidence="7" id="KW-0547">Nucleotide-binding</keyword>
<dbReference type="Pfam" id="PF12156">
    <property type="entry name" value="ATPase-cat_bd"/>
    <property type="match status" value="1"/>
</dbReference>
<keyword evidence="7" id="KW-1003">Cell membrane</keyword>
<dbReference type="NCBIfam" id="TIGR01494">
    <property type="entry name" value="ATPase_P-type"/>
    <property type="match status" value="1"/>
</dbReference>
<comment type="caution">
    <text evidence="9">The sequence shown here is derived from an EMBL/GenBank/DDBJ whole genome shotgun (WGS) entry which is preliminary data.</text>
</comment>
<dbReference type="InterPro" id="IPR036163">
    <property type="entry name" value="HMA_dom_sf"/>
</dbReference>
<dbReference type="Gene3D" id="3.40.50.1000">
    <property type="entry name" value="HAD superfamily/HAD-like"/>
    <property type="match status" value="1"/>
</dbReference>
<dbReference type="InterPro" id="IPR021993">
    <property type="entry name" value="ATPase-cat-bd"/>
</dbReference>
<dbReference type="PROSITE" id="PS50846">
    <property type="entry name" value="HMA_2"/>
    <property type="match status" value="1"/>
</dbReference>
<dbReference type="SUPFAM" id="SSF55008">
    <property type="entry name" value="HMA, heavy metal-associated domain"/>
    <property type="match status" value="1"/>
</dbReference>
<reference evidence="10" key="1">
    <citation type="journal article" date="2019" name="Int. J. Syst. Evol. Microbiol.">
        <title>The Global Catalogue of Microorganisms (GCM) 10K type strain sequencing project: providing services to taxonomists for standard genome sequencing and annotation.</title>
        <authorList>
            <consortium name="The Broad Institute Genomics Platform"/>
            <consortium name="The Broad Institute Genome Sequencing Center for Infectious Disease"/>
            <person name="Wu L."/>
            <person name="Ma J."/>
        </authorList>
    </citation>
    <scope>NUCLEOTIDE SEQUENCE [LARGE SCALE GENOMIC DNA]</scope>
    <source>
        <strain evidence="10">CGMCC 1.15461</strain>
    </source>
</reference>
<feature type="transmembrane region" description="Helical" evidence="7">
    <location>
        <begin position="766"/>
        <end position="787"/>
    </location>
</feature>
<evidence type="ECO:0000313" key="10">
    <source>
        <dbReference type="Proteomes" id="UP000615760"/>
    </source>
</evidence>
<comment type="similarity">
    <text evidence="2 7">Belongs to the cation transport ATPase (P-type) (TC 3.A.3) family. Type IB subfamily.</text>
</comment>
<dbReference type="InterPro" id="IPR023214">
    <property type="entry name" value="HAD_sf"/>
</dbReference>
<keyword evidence="10" id="KW-1185">Reference proteome</keyword>
<dbReference type="Proteomes" id="UP000615760">
    <property type="component" value="Unassembled WGS sequence"/>
</dbReference>
<accession>A0ABQ1JZA6</accession>
<dbReference type="PRINTS" id="PR00119">
    <property type="entry name" value="CATATPASE"/>
</dbReference>
<keyword evidence="5 7" id="KW-1133">Transmembrane helix</keyword>
<dbReference type="PROSITE" id="PS00154">
    <property type="entry name" value="ATPASE_E1_E2"/>
    <property type="match status" value="1"/>
</dbReference>
<dbReference type="InterPro" id="IPR023298">
    <property type="entry name" value="ATPase_P-typ_TM_dom_sf"/>
</dbReference>
<dbReference type="InterPro" id="IPR027256">
    <property type="entry name" value="P-typ_ATPase_IB"/>
</dbReference>
<dbReference type="Gene3D" id="2.70.150.10">
    <property type="entry name" value="Calcium-transporting ATPase, cytoplasmic transduction domain A"/>
    <property type="match status" value="1"/>
</dbReference>
<feature type="transmembrane region" description="Helical" evidence="7">
    <location>
        <begin position="168"/>
        <end position="187"/>
    </location>
</feature>
<name>A0ABQ1JZA6_9FLAO</name>
<dbReference type="InterPro" id="IPR008250">
    <property type="entry name" value="ATPase_P-typ_transduc_dom_A_sf"/>
</dbReference>
<dbReference type="SUPFAM" id="SSF56784">
    <property type="entry name" value="HAD-like"/>
    <property type="match status" value="1"/>
</dbReference>
<evidence type="ECO:0000256" key="2">
    <source>
        <dbReference type="ARBA" id="ARBA00006024"/>
    </source>
</evidence>
<evidence type="ECO:0000256" key="1">
    <source>
        <dbReference type="ARBA" id="ARBA00004370"/>
    </source>
</evidence>
<dbReference type="SUPFAM" id="SSF81665">
    <property type="entry name" value="Calcium ATPase, transmembrane domain M"/>
    <property type="match status" value="1"/>
</dbReference>
<comment type="subcellular location">
    <subcellularLocation>
        <location evidence="7">Cell membrane</location>
    </subcellularLocation>
    <subcellularLocation>
        <location evidence="1">Membrane</location>
    </subcellularLocation>
</comment>
<dbReference type="Pfam" id="PF00403">
    <property type="entry name" value="HMA"/>
    <property type="match status" value="1"/>
</dbReference>
<dbReference type="Gene3D" id="3.30.70.100">
    <property type="match status" value="1"/>
</dbReference>
<dbReference type="PANTHER" id="PTHR46594:SF4">
    <property type="entry name" value="P-TYPE CATION-TRANSPORTING ATPASE"/>
    <property type="match status" value="1"/>
</dbReference>
<evidence type="ECO:0000256" key="3">
    <source>
        <dbReference type="ARBA" id="ARBA00022692"/>
    </source>
</evidence>
<protein>
    <submittedName>
        <fullName evidence="9">ATPase</fullName>
    </submittedName>
</protein>
<dbReference type="Pfam" id="PF00122">
    <property type="entry name" value="E1-E2_ATPase"/>
    <property type="match status" value="1"/>
</dbReference>
<keyword evidence="7" id="KW-0067">ATP-binding</keyword>
<evidence type="ECO:0000259" key="8">
    <source>
        <dbReference type="PROSITE" id="PS50846"/>
    </source>
</evidence>
<evidence type="ECO:0000313" key="9">
    <source>
        <dbReference type="EMBL" id="GGB80177.1"/>
    </source>
</evidence>
<proteinExistence type="inferred from homology"/>
<feature type="transmembrane region" description="Helical" evidence="7">
    <location>
        <begin position="207"/>
        <end position="225"/>
    </location>
</feature>
<feature type="domain" description="HMA" evidence="8">
    <location>
        <begin position="85"/>
        <end position="151"/>
    </location>
</feature>
<dbReference type="NCBIfam" id="TIGR01525">
    <property type="entry name" value="ATPase-IB_hvy"/>
    <property type="match status" value="1"/>
</dbReference>
<dbReference type="Gene3D" id="3.40.1110.10">
    <property type="entry name" value="Calcium-transporting ATPase, cytoplasmic domain N"/>
    <property type="match status" value="1"/>
</dbReference>
<dbReference type="Pfam" id="PF00702">
    <property type="entry name" value="Hydrolase"/>
    <property type="match status" value="1"/>
</dbReference>
<dbReference type="InterPro" id="IPR036412">
    <property type="entry name" value="HAD-like_sf"/>
</dbReference>
<dbReference type="InterPro" id="IPR006121">
    <property type="entry name" value="HMA_dom"/>
</dbReference>
<sequence length="806" mass="90698">MDAKKCFHCGLDIVPKEEIIFDEKSFCCSGCKTVYEIFNANGLTDYYNFEVAPGATPQDIKGKYDFLENEAIVAKLLDFNEADTQIITLHIPHIHCSSCIWILENLNKLHSGVSSSQVNFPQKKVRIVFNPEQITLKNLVHILSSIGYEPYISLENYEERKKSVNRALTYKLGVAFFCFGNVMLLSFPEYFDVDEFWLDEYKGFFRWLIFVLSLPSFFYAASGYYTSAWKSIRSGMLNIDVPIALGLVVMFIRSTVDIVFDLGSGFFDSLTGLVFFMLLGRFFQQKTYNFLSFERDFKSYFPIAITKITKDRKEESVPVYDIEVGDRLLIRNNELIPVDGILMSDKTDIDYSFVTGEAIPVNKKSGDKIYAGGRQASGVIEMEVVNTVSQSYLTQLWSNDIFTKKDERSYKNLTDNISRYFTPVLLVIAFTTLIYWLFINVNIAFNVFTAVLIVACPCALALSAPFTLGNVLRIMGKKKLYLKDANVIEQMAKIDTLVFDKTGTITSNKKSTIKYEGTTLSQSEEQLVRNVMHGSNHPLSRRLYEYLQKGKNTDAENFIEVTGKGIEGTVEGNTVKVGSATFVGQPKDESLKTNVHVAINGEYKGKYVFDNQYREGLTELFKELSKNYELKILSGDNEGERQALQELLPEGTELIFNQKPEEKLQFIEKLQKQGKDVMMIGDGLNDAGALAQSNVGISISENVNVFSPACDGILDAGEFRNINYFLNFSKNAVKTIKMSFGLSLLYNAVGLTFAIAGSLSPLTAAIIMPLSTITIVSFVTVVSNYYAKKGKKNTKHDKYHILSQAA</sequence>
<keyword evidence="4 7" id="KW-0479">Metal-binding</keyword>
<feature type="transmembrane region" description="Helical" evidence="7">
    <location>
        <begin position="740"/>
        <end position="760"/>
    </location>
</feature>
<feature type="transmembrane region" description="Helical" evidence="7">
    <location>
        <begin position="420"/>
        <end position="439"/>
    </location>
</feature>
<keyword evidence="3 7" id="KW-0812">Transmembrane</keyword>
<dbReference type="CDD" id="cd00371">
    <property type="entry name" value="HMA"/>
    <property type="match status" value="1"/>
</dbReference>
<feature type="transmembrane region" description="Helical" evidence="7">
    <location>
        <begin position="237"/>
        <end position="256"/>
    </location>
</feature>
<evidence type="ECO:0000256" key="7">
    <source>
        <dbReference type="RuleBase" id="RU362081"/>
    </source>
</evidence>
<evidence type="ECO:0000256" key="5">
    <source>
        <dbReference type="ARBA" id="ARBA00022989"/>
    </source>
</evidence>
<feature type="transmembrane region" description="Helical" evidence="7">
    <location>
        <begin position="445"/>
        <end position="472"/>
    </location>
</feature>
<dbReference type="EMBL" id="BMJE01000005">
    <property type="protein sequence ID" value="GGB80177.1"/>
    <property type="molecule type" value="Genomic_DNA"/>
</dbReference>
<dbReference type="InterPro" id="IPR018303">
    <property type="entry name" value="ATPase_P-typ_P_site"/>
</dbReference>
<dbReference type="InterPro" id="IPR001757">
    <property type="entry name" value="P_typ_ATPase"/>
</dbReference>